<evidence type="ECO:0000256" key="2">
    <source>
        <dbReference type="RuleBase" id="RU000461"/>
    </source>
</evidence>
<keyword evidence="2" id="KW-0503">Monooxygenase</keyword>
<dbReference type="SUPFAM" id="SSF48264">
    <property type="entry name" value="Cytochrome P450"/>
    <property type="match status" value="1"/>
</dbReference>
<sequence>MAHSFPLPRTCPFAPPPEYARMREEAPLVRASLPGGDVWLVTRHAEAQRVLAGTGISTSPATPGHPTAAFRTEAPSPEEEQALEHFRTGHFIDLDPPEHTRFRRLLIPEFTVRRIKELRPDIQKLVDGLIDDMVAQGSEAELVEAFGLALPSLVICRLLGVPYADHAFFQARTREMLSTDDDSHAAAFAIRDYLDGLVTAAEQAPKDDLLGRLITGGRLTHDELVGVMFLLLVAGHETTANMIPLAVLTLLRHPDQLAALRADPAGWPMAVEELLRFHSIVDWAAFDRVAVEDQEIGGQLVRKGEGIFVLGASANRDERVFERPDAFDIERGARHHVAFGYGVHQCLGQNLARAELEIALRTLFERLPGLRVTVADADLTAKYDGAIFGLTSMPVAW</sequence>
<protein>
    <submittedName>
        <fullName evidence="3">Cytochrome P450</fullName>
    </submittedName>
</protein>
<accession>A0ABX1AXN3</accession>
<keyword evidence="4" id="KW-1185">Reference proteome</keyword>
<proteinExistence type="inferred from homology"/>
<dbReference type="RefSeq" id="WP_168007757.1">
    <property type="nucleotide sequence ID" value="NZ_JAATEP010000003.1"/>
</dbReference>
<organism evidence="3 4">
    <name type="scientific">Nonomuraea composti</name>
    <dbReference type="NCBI Taxonomy" id="2720023"/>
    <lineage>
        <taxon>Bacteria</taxon>
        <taxon>Bacillati</taxon>
        <taxon>Actinomycetota</taxon>
        <taxon>Actinomycetes</taxon>
        <taxon>Streptosporangiales</taxon>
        <taxon>Streptosporangiaceae</taxon>
        <taxon>Nonomuraea</taxon>
    </lineage>
</organism>
<dbReference type="PANTHER" id="PTHR46696">
    <property type="entry name" value="P450, PUTATIVE (EUROFUNG)-RELATED"/>
    <property type="match status" value="1"/>
</dbReference>
<dbReference type="PRINTS" id="PR00385">
    <property type="entry name" value="P450"/>
</dbReference>
<dbReference type="InterPro" id="IPR017972">
    <property type="entry name" value="Cyt_P450_CS"/>
</dbReference>
<dbReference type="InterPro" id="IPR001128">
    <property type="entry name" value="Cyt_P450"/>
</dbReference>
<comment type="similarity">
    <text evidence="1 2">Belongs to the cytochrome P450 family.</text>
</comment>
<dbReference type="InterPro" id="IPR002397">
    <property type="entry name" value="Cyt_P450_B"/>
</dbReference>
<dbReference type="Proteomes" id="UP000696294">
    <property type="component" value="Unassembled WGS sequence"/>
</dbReference>
<dbReference type="CDD" id="cd11030">
    <property type="entry name" value="CYP105-like"/>
    <property type="match status" value="1"/>
</dbReference>
<dbReference type="Pfam" id="PF00067">
    <property type="entry name" value="p450"/>
    <property type="match status" value="1"/>
</dbReference>
<evidence type="ECO:0000313" key="3">
    <source>
        <dbReference type="EMBL" id="NJP89090.1"/>
    </source>
</evidence>
<evidence type="ECO:0000256" key="1">
    <source>
        <dbReference type="ARBA" id="ARBA00010617"/>
    </source>
</evidence>
<dbReference type="Gene3D" id="1.10.630.10">
    <property type="entry name" value="Cytochrome P450"/>
    <property type="match status" value="1"/>
</dbReference>
<keyword evidence="2" id="KW-0560">Oxidoreductase</keyword>
<keyword evidence="2" id="KW-0349">Heme</keyword>
<dbReference type="PROSITE" id="PS00086">
    <property type="entry name" value="CYTOCHROME_P450"/>
    <property type="match status" value="1"/>
</dbReference>
<dbReference type="InterPro" id="IPR036396">
    <property type="entry name" value="Cyt_P450_sf"/>
</dbReference>
<dbReference type="PANTHER" id="PTHR46696:SF1">
    <property type="entry name" value="CYTOCHROME P450 YJIB-RELATED"/>
    <property type="match status" value="1"/>
</dbReference>
<comment type="caution">
    <text evidence="3">The sequence shown here is derived from an EMBL/GenBank/DDBJ whole genome shotgun (WGS) entry which is preliminary data.</text>
</comment>
<reference evidence="3 4" key="1">
    <citation type="submission" date="2020-03" db="EMBL/GenBank/DDBJ databases">
        <title>WGS of actinomycetes isolated from Thailand.</title>
        <authorList>
            <person name="Thawai C."/>
        </authorList>
    </citation>
    <scope>NUCLEOTIDE SEQUENCE [LARGE SCALE GENOMIC DNA]</scope>
    <source>
        <strain evidence="3 4">FMUSA5-5</strain>
    </source>
</reference>
<keyword evidence="2" id="KW-0408">Iron</keyword>
<gene>
    <name evidence="3" type="ORF">HCN51_06435</name>
</gene>
<dbReference type="PRINTS" id="PR00359">
    <property type="entry name" value="BP450"/>
</dbReference>
<keyword evidence="2" id="KW-0479">Metal-binding</keyword>
<name>A0ABX1AXN3_9ACTN</name>
<dbReference type="EMBL" id="JAATEP010000003">
    <property type="protein sequence ID" value="NJP89090.1"/>
    <property type="molecule type" value="Genomic_DNA"/>
</dbReference>
<evidence type="ECO:0000313" key="4">
    <source>
        <dbReference type="Proteomes" id="UP000696294"/>
    </source>
</evidence>